<keyword evidence="3" id="KW-1185">Reference proteome</keyword>
<comment type="caution">
    <text evidence="2">The sequence shown here is derived from an EMBL/GenBank/DDBJ whole genome shotgun (WGS) entry which is preliminary data.</text>
</comment>
<gene>
    <name evidence="2" type="ORF">TIFTF001_031992</name>
</gene>
<accession>A0AA88DZL0</accession>
<feature type="compositionally biased region" description="Basic and acidic residues" evidence="1">
    <location>
        <begin position="10"/>
        <end position="29"/>
    </location>
</feature>
<proteinExistence type="predicted"/>
<feature type="region of interest" description="Disordered" evidence="1">
    <location>
        <begin position="1"/>
        <end position="39"/>
    </location>
</feature>
<organism evidence="2 3">
    <name type="scientific">Ficus carica</name>
    <name type="common">Common fig</name>
    <dbReference type="NCBI Taxonomy" id="3494"/>
    <lineage>
        <taxon>Eukaryota</taxon>
        <taxon>Viridiplantae</taxon>
        <taxon>Streptophyta</taxon>
        <taxon>Embryophyta</taxon>
        <taxon>Tracheophyta</taxon>
        <taxon>Spermatophyta</taxon>
        <taxon>Magnoliopsida</taxon>
        <taxon>eudicotyledons</taxon>
        <taxon>Gunneridae</taxon>
        <taxon>Pentapetalae</taxon>
        <taxon>rosids</taxon>
        <taxon>fabids</taxon>
        <taxon>Rosales</taxon>
        <taxon>Moraceae</taxon>
        <taxon>Ficeae</taxon>
        <taxon>Ficus</taxon>
    </lineage>
</organism>
<name>A0AA88DZL0_FICCA</name>
<sequence>MGNAIGGSSSERKRTELGREDMKEREDRGNTGSSCDRQMGFHGLRFQSREVEFCGSVASLSKTENREVRRRRRRR</sequence>
<dbReference type="Proteomes" id="UP001187192">
    <property type="component" value="Unassembled WGS sequence"/>
</dbReference>
<evidence type="ECO:0000313" key="2">
    <source>
        <dbReference type="EMBL" id="GMN62911.1"/>
    </source>
</evidence>
<dbReference type="AlphaFoldDB" id="A0AA88DZL0"/>
<dbReference type="EMBL" id="BTGU01000137">
    <property type="protein sequence ID" value="GMN62911.1"/>
    <property type="molecule type" value="Genomic_DNA"/>
</dbReference>
<protein>
    <submittedName>
        <fullName evidence="2">Uncharacterized protein</fullName>
    </submittedName>
</protein>
<evidence type="ECO:0000256" key="1">
    <source>
        <dbReference type="SAM" id="MobiDB-lite"/>
    </source>
</evidence>
<reference evidence="2" key="1">
    <citation type="submission" date="2023-07" db="EMBL/GenBank/DDBJ databases">
        <title>draft genome sequence of fig (Ficus carica).</title>
        <authorList>
            <person name="Takahashi T."/>
            <person name="Nishimura K."/>
        </authorList>
    </citation>
    <scope>NUCLEOTIDE SEQUENCE</scope>
</reference>
<evidence type="ECO:0000313" key="3">
    <source>
        <dbReference type="Proteomes" id="UP001187192"/>
    </source>
</evidence>